<evidence type="ECO:0000313" key="1">
    <source>
        <dbReference type="EMBL" id="MCE7002537.1"/>
    </source>
</evidence>
<dbReference type="Proteomes" id="UP001521150">
    <property type="component" value="Unassembled WGS sequence"/>
</dbReference>
<reference evidence="1 2" key="1">
    <citation type="submission" date="2021-12" db="EMBL/GenBank/DDBJ databases">
        <title>Genome sequence of Kibdelosporangium philippinense ATCC 49844.</title>
        <authorList>
            <person name="Fedorov E.A."/>
            <person name="Omeragic M."/>
            <person name="Shalygina K.F."/>
            <person name="Maclea K.S."/>
        </authorList>
    </citation>
    <scope>NUCLEOTIDE SEQUENCE [LARGE SCALE GENOMIC DNA]</scope>
    <source>
        <strain evidence="1 2">ATCC 49844</strain>
    </source>
</reference>
<comment type="caution">
    <text evidence="1">The sequence shown here is derived from an EMBL/GenBank/DDBJ whole genome shotgun (WGS) entry which is preliminary data.</text>
</comment>
<dbReference type="RefSeq" id="WP_233723748.1">
    <property type="nucleotide sequence ID" value="NZ_JAJVCN010000001.1"/>
</dbReference>
<evidence type="ECO:0000313" key="2">
    <source>
        <dbReference type="Proteomes" id="UP001521150"/>
    </source>
</evidence>
<keyword evidence="2" id="KW-1185">Reference proteome</keyword>
<protein>
    <submittedName>
        <fullName evidence="1">DUF1772 domain-containing protein</fullName>
    </submittedName>
</protein>
<gene>
    <name evidence="1" type="ORF">LWC34_06785</name>
</gene>
<sequence>MENISRKVARLGQVHWLFGNVYEAAVDVPRLLTDARSNRPPKLLGAGSPLRYYLPAPATLAATAITLVNSWRSGGDKRVIVAAAASTASATALTAYLVRTVVLQLLHSNEPLSATETRALLRTWHRGNLVRLLALAIAMWALRQDSRRSSVPISTDEVDRCGRDR</sequence>
<organism evidence="1 2">
    <name type="scientific">Kibdelosporangium philippinense</name>
    <dbReference type="NCBI Taxonomy" id="211113"/>
    <lineage>
        <taxon>Bacteria</taxon>
        <taxon>Bacillati</taxon>
        <taxon>Actinomycetota</taxon>
        <taxon>Actinomycetes</taxon>
        <taxon>Pseudonocardiales</taxon>
        <taxon>Pseudonocardiaceae</taxon>
        <taxon>Kibdelosporangium</taxon>
    </lineage>
</organism>
<accession>A0ABS8Z4Y1</accession>
<name>A0ABS8Z4Y1_9PSEU</name>
<proteinExistence type="predicted"/>
<dbReference type="EMBL" id="JAJVCN010000001">
    <property type="protein sequence ID" value="MCE7002537.1"/>
    <property type="molecule type" value="Genomic_DNA"/>
</dbReference>